<dbReference type="Pfam" id="PF01037">
    <property type="entry name" value="AsnC_trans_reg"/>
    <property type="match status" value="1"/>
</dbReference>
<accession>A0ABP8JSN5</accession>
<name>A0ABP8JSN5_9ACTN</name>
<evidence type="ECO:0000259" key="4">
    <source>
        <dbReference type="PROSITE" id="PS50956"/>
    </source>
</evidence>
<dbReference type="InterPro" id="IPR019888">
    <property type="entry name" value="Tscrpt_reg_AsnC-like"/>
</dbReference>
<feature type="domain" description="HTH asnC-type" evidence="4">
    <location>
        <begin position="160"/>
        <end position="220"/>
    </location>
</feature>
<dbReference type="InterPro" id="IPR000485">
    <property type="entry name" value="AsnC-type_HTH_dom"/>
</dbReference>
<keyword evidence="2" id="KW-0238">DNA-binding</keyword>
<dbReference type="Gene3D" id="3.30.70.920">
    <property type="match status" value="1"/>
</dbReference>
<evidence type="ECO:0000313" key="5">
    <source>
        <dbReference type="EMBL" id="GAA4395427.1"/>
    </source>
</evidence>
<proteinExistence type="predicted"/>
<dbReference type="SMART" id="SM00344">
    <property type="entry name" value="HTH_ASNC"/>
    <property type="match status" value="1"/>
</dbReference>
<dbReference type="Proteomes" id="UP001500635">
    <property type="component" value="Unassembled WGS sequence"/>
</dbReference>
<comment type="caution">
    <text evidence="5">The sequence shown here is derived from an EMBL/GenBank/DDBJ whole genome shotgun (WGS) entry which is preliminary data.</text>
</comment>
<evidence type="ECO:0000256" key="1">
    <source>
        <dbReference type="ARBA" id="ARBA00023015"/>
    </source>
</evidence>
<dbReference type="InterPro" id="IPR036388">
    <property type="entry name" value="WH-like_DNA-bd_sf"/>
</dbReference>
<dbReference type="EMBL" id="BAABFR010000043">
    <property type="protein sequence ID" value="GAA4395427.1"/>
    <property type="molecule type" value="Genomic_DNA"/>
</dbReference>
<organism evidence="5 6">
    <name type="scientific">Tsukamurella soli</name>
    <dbReference type="NCBI Taxonomy" id="644556"/>
    <lineage>
        <taxon>Bacteria</taxon>
        <taxon>Bacillati</taxon>
        <taxon>Actinomycetota</taxon>
        <taxon>Actinomycetes</taxon>
        <taxon>Mycobacteriales</taxon>
        <taxon>Tsukamurellaceae</taxon>
        <taxon>Tsukamurella</taxon>
    </lineage>
</organism>
<dbReference type="Gene3D" id="1.10.10.10">
    <property type="entry name" value="Winged helix-like DNA-binding domain superfamily/Winged helix DNA-binding domain"/>
    <property type="match status" value="2"/>
</dbReference>
<gene>
    <name evidence="5" type="ORF">GCM10023147_28650</name>
</gene>
<protein>
    <submittedName>
        <fullName evidence="5">Lrp/AsnC family transcriptional regulator</fullName>
    </submittedName>
</protein>
<sequence length="319" mass="33399">MFLDGRVSFSRIAEILGVSDQTVARRFRRLQRRHGLRVVCREAAAATDAEWLLRLRCTPGRAGAVADLLARRDETHWIRICAGGAEVVCGVTESDAHPHEALVDELLPATRATVVLAAHRILHTFRGGRTTLPSLTGALSDDEAGRIRALPAAPAPPVVLDAQDRVLLAELARDGRAGYAPLGIATGMAEATVRRRLGALLDARAVYFDVDLDATSLGYTETSLLWITAAPARVDAVGRAIAAVGDVAFAAATTGPSNIVASVLSRGTTDLYRLVTSIGAIDGVDRLAADPVLRTVKASGAVSSAGRAGTSGRSASRGS</sequence>
<dbReference type="PANTHER" id="PTHR30154">
    <property type="entry name" value="LEUCINE-RESPONSIVE REGULATORY PROTEIN"/>
    <property type="match status" value="1"/>
</dbReference>
<dbReference type="PANTHER" id="PTHR30154:SF34">
    <property type="entry name" value="TRANSCRIPTIONAL REGULATOR AZLB"/>
    <property type="match status" value="1"/>
</dbReference>
<keyword evidence="1" id="KW-0805">Transcription regulation</keyword>
<evidence type="ECO:0000256" key="3">
    <source>
        <dbReference type="ARBA" id="ARBA00023163"/>
    </source>
</evidence>
<dbReference type="InterPro" id="IPR019887">
    <property type="entry name" value="Tscrpt_reg_AsnC/Lrp_C"/>
</dbReference>
<dbReference type="PROSITE" id="PS50956">
    <property type="entry name" value="HTH_ASNC_2"/>
    <property type="match status" value="1"/>
</dbReference>
<dbReference type="InterPro" id="IPR011008">
    <property type="entry name" value="Dimeric_a/b-barrel"/>
</dbReference>
<evidence type="ECO:0000256" key="2">
    <source>
        <dbReference type="ARBA" id="ARBA00023125"/>
    </source>
</evidence>
<keyword evidence="6" id="KW-1185">Reference proteome</keyword>
<reference evidence="6" key="1">
    <citation type="journal article" date="2019" name="Int. J. Syst. Evol. Microbiol.">
        <title>The Global Catalogue of Microorganisms (GCM) 10K type strain sequencing project: providing services to taxonomists for standard genome sequencing and annotation.</title>
        <authorList>
            <consortium name="The Broad Institute Genomics Platform"/>
            <consortium name="The Broad Institute Genome Sequencing Center for Infectious Disease"/>
            <person name="Wu L."/>
            <person name="Ma J."/>
        </authorList>
    </citation>
    <scope>NUCLEOTIDE SEQUENCE [LARGE SCALE GENOMIC DNA]</scope>
    <source>
        <strain evidence="6">JCM 17688</strain>
    </source>
</reference>
<evidence type="ECO:0000313" key="6">
    <source>
        <dbReference type="Proteomes" id="UP001500635"/>
    </source>
</evidence>
<dbReference type="SUPFAM" id="SSF54909">
    <property type="entry name" value="Dimeric alpha+beta barrel"/>
    <property type="match status" value="1"/>
</dbReference>
<keyword evidence="3" id="KW-0804">Transcription</keyword>
<dbReference type="Pfam" id="PF13404">
    <property type="entry name" value="HTH_AsnC-type"/>
    <property type="match status" value="2"/>
</dbReference>